<accession>A0A1V6Q1H7</accession>
<evidence type="ECO:0000313" key="2">
    <source>
        <dbReference type="EMBL" id="OQD83094.1"/>
    </source>
</evidence>
<reference evidence="3" key="1">
    <citation type="journal article" date="2017" name="Nat. Microbiol.">
        <title>Global analysis of biosynthetic gene clusters reveals vast potential of secondary metabolite production in Penicillium species.</title>
        <authorList>
            <person name="Nielsen J.C."/>
            <person name="Grijseels S."/>
            <person name="Prigent S."/>
            <person name="Ji B."/>
            <person name="Dainat J."/>
            <person name="Nielsen K.F."/>
            <person name="Frisvad J.C."/>
            <person name="Workman M."/>
            <person name="Nielsen J."/>
        </authorList>
    </citation>
    <scope>NUCLEOTIDE SEQUENCE [LARGE SCALE GENOMIC DNA]</scope>
    <source>
        <strain evidence="3">IBT 31811</strain>
    </source>
</reference>
<protein>
    <recommendedName>
        <fullName evidence="1">Bul1 N-terminal domain-containing protein</fullName>
    </recommendedName>
</protein>
<dbReference type="InterPro" id="IPR007519">
    <property type="entry name" value="Bul1_N"/>
</dbReference>
<evidence type="ECO:0000313" key="3">
    <source>
        <dbReference type="Proteomes" id="UP000191672"/>
    </source>
</evidence>
<dbReference type="InterPro" id="IPR039634">
    <property type="entry name" value="Bul1-like"/>
</dbReference>
<dbReference type="STRING" id="416450.A0A1V6Q1H7"/>
<gene>
    <name evidence="2" type="ORF">PENANT_c018G07485</name>
</gene>
<dbReference type="AlphaFoldDB" id="A0A1V6Q1H7"/>
<dbReference type="PANTHER" id="PTHR31904:SF1">
    <property type="entry name" value="BYPASS OF STOP CODON PROTEIN 5-RELATED"/>
    <property type="match status" value="1"/>
</dbReference>
<evidence type="ECO:0000259" key="1">
    <source>
        <dbReference type="Pfam" id="PF04425"/>
    </source>
</evidence>
<organism evidence="2 3">
    <name type="scientific">Penicillium antarcticum</name>
    <dbReference type="NCBI Taxonomy" id="416450"/>
    <lineage>
        <taxon>Eukaryota</taxon>
        <taxon>Fungi</taxon>
        <taxon>Dikarya</taxon>
        <taxon>Ascomycota</taxon>
        <taxon>Pezizomycotina</taxon>
        <taxon>Eurotiomycetes</taxon>
        <taxon>Eurotiomycetidae</taxon>
        <taxon>Eurotiales</taxon>
        <taxon>Aspergillaceae</taxon>
        <taxon>Penicillium</taxon>
    </lineage>
</organism>
<name>A0A1V6Q1H7_9EURO</name>
<dbReference type="Pfam" id="PF04425">
    <property type="entry name" value="Bul1_N"/>
    <property type="match status" value="1"/>
</dbReference>
<dbReference type="EMBL" id="MDYN01000018">
    <property type="protein sequence ID" value="OQD83094.1"/>
    <property type="molecule type" value="Genomic_DNA"/>
</dbReference>
<sequence>MRTSDIHFAVNASETWVYKTHDTVDGVILFTPHQDTDIDDINVSFQDTSILKSDKKYRISFVFVVPDQLPIHACHHECANSQIRQEHLHPPPSLSHQKHKQNIHDMSPKMAEIAYSIIFTLWQRSGKGGRSKKLQEATYPIQIQPTREEHAPILIPEKNKYYQLHSQTTVSKAKGFDILWSGAVKGFP</sequence>
<feature type="domain" description="Bul1 N-terminal" evidence="1">
    <location>
        <begin position="16"/>
        <end position="104"/>
    </location>
</feature>
<proteinExistence type="predicted"/>
<comment type="caution">
    <text evidence="2">The sequence shown here is derived from an EMBL/GenBank/DDBJ whole genome shotgun (WGS) entry which is preliminary data.</text>
</comment>
<dbReference type="Proteomes" id="UP000191672">
    <property type="component" value="Unassembled WGS sequence"/>
</dbReference>
<keyword evidence="3" id="KW-1185">Reference proteome</keyword>
<dbReference type="PANTHER" id="PTHR31904">
    <property type="entry name" value="BYPASS OF STOP CODON PROTEIN 5-RELATED"/>
    <property type="match status" value="1"/>
</dbReference>